<keyword evidence="5" id="KW-0029">Amino-acid transport</keyword>
<evidence type="ECO:0000313" key="10">
    <source>
        <dbReference type="Proteomes" id="UP000834106"/>
    </source>
</evidence>
<evidence type="ECO:0000256" key="7">
    <source>
        <dbReference type="ARBA" id="ARBA00023136"/>
    </source>
</evidence>
<dbReference type="InterPro" id="IPR040359">
    <property type="entry name" value="GDU"/>
</dbReference>
<accession>A0AAD2A087</accession>
<evidence type="ECO:0000256" key="6">
    <source>
        <dbReference type="ARBA" id="ARBA00022989"/>
    </source>
</evidence>
<comment type="similarity">
    <text evidence="2">Belongs to the GLUTAMINE DUMPER 1 (TC 9.B.60) family.</text>
</comment>
<evidence type="ECO:0000313" key="9">
    <source>
        <dbReference type="EMBL" id="CAI9777501.1"/>
    </source>
</evidence>
<evidence type="ECO:0000256" key="4">
    <source>
        <dbReference type="ARBA" id="ARBA00022692"/>
    </source>
</evidence>
<feature type="transmembrane region" description="Helical" evidence="8">
    <location>
        <begin position="56"/>
        <end position="77"/>
    </location>
</feature>
<protein>
    <recommendedName>
        <fullName evidence="11">Glutamine dumper 2</fullName>
    </recommendedName>
</protein>
<reference evidence="9" key="1">
    <citation type="submission" date="2023-05" db="EMBL/GenBank/DDBJ databases">
        <authorList>
            <person name="Huff M."/>
        </authorList>
    </citation>
    <scope>NUCLEOTIDE SEQUENCE</scope>
</reference>
<evidence type="ECO:0008006" key="11">
    <source>
        <dbReference type="Google" id="ProtNLM"/>
    </source>
</evidence>
<keyword evidence="6 8" id="KW-1133">Transmembrane helix</keyword>
<evidence type="ECO:0000256" key="8">
    <source>
        <dbReference type="SAM" id="Phobius"/>
    </source>
</evidence>
<dbReference type="EMBL" id="OU503050">
    <property type="protein sequence ID" value="CAI9777501.1"/>
    <property type="molecule type" value="Genomic_DNA"/>
</dbReference>
<keyword evidence="4 8" id="KW-0812">Transmembrane</keyword>
<dbReference type="GO" id="GO:0080143">
    <property type="term" value="P:regulation of amino acid export"/>
    <property type="evidence" value="ECO:0007669"/>
    <property type="project" value="InterPro"/>
</dbReference>
<keyword evidence="3" id="KW-0813">Transport</keyword>
<evidence type="ECO:0000256" key="5">
    <source>
        <dbReference type="ARBA" id="ARBA00022970"/>
    </source>
</evidence>
<evidence type="ECO:0000256" key="1">
    <source>
        <dbReference type="ARBA" id="ARBA00004167"/>
    </source>
</evidence>
<comment type="subcellular location">
    <subcellularLocation>
        <location evidence="1">Membrane</location>
        <topology evidence="1">Single-pass membrane protein</topology>
    </subcellularLocation>
</comment>
<keyword evidence="10" id="KW-1185">Reference proteome</keyword>
<sequence length="124" mass="13332">MTSIAGPEGSSQLSRKTLPATIEARENKISMRPTYNTTAIVTAKAGVRIQIWKSPILYLFGGLAIVSGIIAVALIVLACSHRKSSPSDAEEKPLHELQPEMEPKIVVIMAGESNPTYLAKPADF</sequence>
<name>A0AAD2A087_9LAMI</name>
<proteinExistence type="inferred from homology"/>
<evidence type="ECO:0000256" key="3">
    <source>
        <dbReference type="ARBA" id="ARBA00022448"/>
    </source>
</evidence>
<dbReference type="GO" id="GO:0006865">
    <property type="term" value="P:amino acid transport"/>
    <property type="evidence" value="ECO:0007669"/>
    <property type="project" value="UniProtKB-KW"/>
</dbReference>
<dbReference type="GO" id="GO:0016020">
    <property type="term" value="C:membrane"/>
    <property type="evidence" value="ECO:0007669"/>
    <property type="project" value="UniProtKB-SubCell"/>
</dbReference>
<dbReference type="Proteomes" id="UP000834106">
    <property type="component" value="Chromosome 15"/>
</dbReference>
<dbReference type="PANTHER" id="PTHR33228:SF76">
    <property type="entry name" value="PROTEIN GLUTAMINE DUMPER 7"/>
    <property type="match status" value="1"/>
</dbReference>
<gene>
    <name evidence="9" type="ORF">FPE_LOCUS24931</name>
</gene>
<keyword evidence="7 8" id="KW-0472">Membrane</keyword>
<organism evidence="9 10">
    <name type="scientific">Fraxinus pennsylvanica</name>
    <dbReference type="NCBI Taxonomy" id="56036"/>
    <lineage>
        <taxon>Eukaryota</taxon>
        <taxon>Viridiplantae</taxon>
        <taxon>Streptophyta</taxon>
        <taxon>Embryophyta</taxon>
        <taxon>Tracheophyta</taxon>
        <taxon>Spermatophyta</taxon>
        <taxon>Magnoliopsida</taxon>
        <taxon>eudicotyledons</taxon>
        <taxon>Gunneridae</taxon>
        <taxon>Pentapetalae</taxon>
        <taxon>asterids</taxon>
        <taxon>lamiids</taxon>
        <taxon>Lamiales</taxon>
        <taxon>Oleaceae</taxon>
        <taxon>Oleeae</taxon>
        <taxon>Fraxinus</taxon>
    </lineage>
</organism>
<evidence type="ECO:0000256" key="2">
    <source>
        <dbReference type="ARBA" id="ARBA00009977"/>
    </source>
</evidence>
<dbReference type="AlphaFoldDB" id="A0AAD2A087"/>
<dbReference type="PANTHER" id="PTHR33228">
    <property type="entry name" value="PROTEIN GLUTAMINE DUMPER 4-RELATED"/>
    <property type="match status" value="1"/>
</dbReference>